<dbReference type="STRING" id="50376.A0A517LFX2"/>
<dbReference type="EMBL" id="CP042195">
    <property type="protein sequence ID" value="QDS74521.1"/>
    <property type="molecule type" value="Genomic_DNA"/>
</dbReference>
<proteinExistence type="inferred from homology"/>
<evidence type="ECO:0000313" key="5">
    <source>
        <dbReference type="EMBL" id="QDS74521.1"/>
    </source>
</evidence>
<gene>
    <name evidence="5" type="ORF">FKW77_007383</name>
</gene>
<sequence>MSIAPNHESDTLTSATPRDLDFYEVDSSSIDDSARRLLIDYSGFTKEEVGPHVDAIRKKAFAIFAYPCIGMYRFLDLSLGQRKEYPEIVRRLRGGEKFLDLGCCFGQEIRQLVADGVPSENTYGSDLRQEFIDLGYDLFQDKGKIKTTFLAANVFDNDSPLQQIYGQMSIVYTGSFFHLFDYKEQIDAATRVVQLLTPEKGTMIVGRQVGNVNAGDFNTEGYSGEKGRFRHNPTTWTEFWDEVGEATGTSWKVDAEWDNIAFESSEKKLTALRLENGARRMRFVVTRV</sequence>
<dbReference type="InterPro" id="IPR051654">
    <property type="entry name" value="Meroterpenoid_MTases"/>
</dbReference>
<evidence type="ECO:0000256" key="4">
    <source>
        <dbReference type="ARBA" id="ARBA00038314"/>
    </source>
</evidence>
<keyword evidence="6" id="KW-1185">Reference proteome</keyword>
<evidence type="ECO:0000256" key="3">
    <source>
        <dbReference type="ARBA" id="ARBA00022691"/>
    </source>
</evidence>
<comment type="pathway">
    <text evidence="1">Secondary metabolite biosynthesis.</text>
</comment>
<name>A0A517LFX2_9PEZI</name>
<evidence type="ECO:0008006" key="7">
    <source>
        <dbReference type="Google" id="ProtNLM"/>
    </source>
</evidence>
<evidence type="ECO:0000256" key="1">
    <source>
        <dbReference type="ARBA" id="ARBA00005179"/>
    </source>
</evidence>
<dbReference type="PANTHER" id="PTHR35897:SF1">
    <property type="entry name" value="METHYLTRANSFERASE AUSD"/>
    <property type="match status" value="1"/>
</dbReference>
<dbReference type="PANTHER" id="PTHR35897">
    <property type="entry name" value="METHYLTRANSFERASE AUSD"/>
    <property type="match status" value="1"/>
</dbReference>
<evidence type="ECO:0000313" key="6">
    <source>
        <dbReference type="Proteomes" id="UP000316270"/>
    </source>
</evidence>
<keyword evidence="3" id="KW-0949">S-adenosyl-L-methionine</keyword>
<dbReference type="OrthoDB" id="2094832at2759"/>
<protein>
    <recommendedName>
        <fullName evidence="7">Methyltransferase domain-containing protein</fullName>
    </recommendedName>
</protein>
<accession>A0A517LFX2</accession>
<evidence type="ECO:0000256" key="2">
    <source>
        <dbReference type="ARBA" id="ARBA00022679"/>
    </source>
</evidence>
<dbReference type="InterPro" id="IPR029063">
    <property type="entry name" value="SAM-dependent_MTases_sf"/>
</dbReference>
<organism evidence="5 6">
    <name type="scientific">Venturia effusa</name>
    <dbReference type="NCBI Taxonomy" id="50376"/>
    <lineage>
        <taxon>Eukaryota</taxon>
        <taxon>Fungi</taxon>
        <taxon>Dikarya</taxon>
        <taxon>Ascomycota</taxon>
        <taxon>Pezizomycotina</taxon>
        <taxon>Dothideomycetes</taxon>
        <taxon>Pleosporomycetidae</taxon>
        <taxon>Venturiales</taxon>
        <taxon>Venturiaceae</taxon>
        <taxon>Venturia</taxon>
    </lineage>
</organism>
<comment type="similarity">
    <text evidence="4">Belongs to the class I-like SAM-binding methyltransferase superfamily.</text>
</comment>
<keyword evidence="2" id="KW-0808">Transferase</keyword>
<reference evidence="5 6" key="1">
    <citation type="submission" date="2019-07" db="EMBL/GenBank/DDBJ databases">
        <title>Finished genome of Venturia effusa.</title>
        <authorList>
            <person name="Young C.A."/>
            <person name="Cox M.P."/>
            <person name="Ganley A.R.D."/>
            <person name="David W.J."/>
        </authorList>
    </citation>
    <scope>NUCLEOTIDE SEQUENCE [LARGE SCALE GENOMIC DNA]</scope>
    <source>
        <strain evidence="6">albino</strain>
    </source>
</reference>
<dbReference type="GO" id="GO:0016740">
    <property type="term" value="F:transferase activity"/>
    <property type="evidence" value="ECO:0007669"/>
    <property type="project" value="UniProtKB-KW"/>
</dbReference>
<dbReference type="Gene3D" id="3.40.50.150">
    <property type="entry name" value="Vaccinia Virus protein VP39"/>
    <property type="match status" value="1"/>
</dbReference>
<dbReference type="AlphaFoldDB" id="A0A517LFX2"/>
<dbReference type="SUPFAM" id="SSF53335">
    <property type="entry name" value="S-adenosyl-L-methionine-dependent methyltransferases"/>
    <property type="match status" value="1"/>
</dbReference>
<dbReference type="Proteomes" id="UP000316270">
    <property type="component" value="Chromosome 11"/>
</dbReference>